<dbReference type="InterPro" id="IPR001646">
    <property type="entry name" value="5peptide_repeat"/>
</dbReference>
<proteinExistence type="predicted"/>
<organism evidence="1 2">
    <name type="scientific">Sporolactobacillus nakayamae</name>
    <dbReference type="NCBI Taxonomy" id="269670"/>
    <lineage>
        <taxon>Bacteria</taxon>
        <taxon>Bacillati</taxon>
        <taxon>Bacillota</taxon>
        <taxon>Bacilli</taxon>
        <taxon>Bacillales</taxon>
        <taxon>Sporolactobacillaceae</taxon>
        <taxon>Sporolactobacillus</taxon>
    </lineage>
</organism>
<gene>
    <name evidence="1" type="ORF">SAMN02982927_02361</name>
</gene>
<keyword evidence="2" id="KW-1185">Reference proteome</keyword>
<dbReference type="AlphaFoldDB" id="A0A1I2TL76"/>
<dbReference type="STRING" id="269670.SAMN02982927_02361"/>
<dbReference type="PANTHER" id="PTHR14136:SF17">
    <property type="entry name" value="BTB_POZ DOMAIN-CONTAINING PROTEIN KCTD9"/>
    <property type="match status" value="1"/>
</dbReference>
<protein>
    <submittedName>
        <fullName evidence="1">Uncharacterized protein YjbI, contains pentapeptide repeats</fullName>
    </submittedName>
</protein>
<dbReference type="PANTHER" id="PTHR14136">
    <property type="entry name" value="BTB_POZ DOMAIN-CONTAINING PROTEIN KCTD9"/>
    <property type="match status" value="1"/>
</dbReference>
<evidence type="ECO:0000313" key="1">
    <source>
        <dbReference type="EMBL" id="SFG65684.1"/>
    </source>
</evidence>
<evidence type="ECO:0000313" key="2">
    <source>
        <dbReference type="Proteomes" id="UP000198752"/>
    </source>
</evidence>
<name>A0A1I2TL76_9BACL</name>
<accession>A0A1I2TL76</accession>
<dbReference type="Pfam" id="PF00805">
    <property type="entry name" value="Pentapeptide"/>
    <property type="match status" value="1"/>
</dbReference>
<reference evidence="2" key="1">
    <citation type="submission" date="2016-10" db="EMBL/GenBank/DDBJ databases">
        <authorList>
            <person name="Varghese N."/>
            <person name="Submissions S."/>
        </authorList>
    </citation>
    <scope>NUCLEOTIDE SEQUENCE [LARGE SCALE GENOMIC DNA]</scope>
    <source>
        <strain evidence="2">ATCC 700379</strain>
    </source>
</reference>
<dbReference type="Gene3D" id="2.160.20.80">
    <property type="entry name" value="E3 ubiquitin-protein ligase SopA"/>
    <property type="match status" value="1"/>
</dbReference>
<dbReference type="Proteomes" id="UP000198752">
    <property type="component" value="Unassembled WGS sequence"/>
</dbReference>
<dbReference type="SUPFAM" id="SSF141571">
    <property type="entry name" value="Pentapeptide repeat-like"/>
    <property type="match status" value="1"/>
</dbReference>
<dbReference type="EMBL" id="FOOY01000016">
    <property type="protein sequence ID" value="SFG65684.1"/>
    <property type="molecule type" value="Genomic_DNA"/>
</dbReference>
<dbReference type="InterPro" id="IPR051082">
    <property type="entry name" value="Pentapeptide-BTB/POZ_domain"/>
</dbReference>
<sequence length="291" mass="32997">MPETRNNQMIRSMLRPECEKCFGLCCVALPFSNSADFAFNKQAGVPCSNLQQDFRCRIHSGLKEKGFKGCTAFECFGAGQKVSQITFHGVDWHEDAETARNMFAVFPKMIMLHELLWYLQMSMLRTASKPIYNEIYQAFDEIEQLTQLSSDSMMNLDLQLQHAKLNDLFLRTSELVWQEAQRQDMKLSRKKRKNYRSADLMGKKMSGADLVGANFRGAYLIAADLRNADLRAADFIGADLRDADLRGADLTGSIFLTQAQLNAAKGDAATKLPSELDRPHHWQQKVIIKRG</sequence>